<accession>A0A089XG79</accession>
<keyword evidence="1" id="KW-1133">Transmembrane helix</keyword>
<keyword evidence="3" id="KW-1185">Reference proteome</keyword>
<name>A0A089XG79_STRGA</name>
<protein>
    <submittedName>
        <fullName evidence="2">Secreted protein</fullName>
    </submittedName>
</protein>
<feature type="transmembrane region" description="Helical" evidence="1">
    <location>
        <begin position="26"/>
        <end position="48"/>
    </location>
</feature>
<dbReference type="InterPro" id="IPR011047">
    <property type="entry name" value="Quinoprotein_ADH-like_sf"/>
</dbReference>
<dbReference type="InterPro" id="IPR015943">
    <property type="entry name" value="WD40/YVTN_repeat-like_dom_sf"/>
</dbReference>
<dbReference type="OrthoDB" id="4326117at2"/>
<evidence type="ECO:0000313" key="2">
    <source>
        <dbReference type="EMBL" id="AIS00877.1"/>
    </source>
</evidence>
<evidence type="ECO:0000256" key="1">
    <source>
        <dbReference type="SAM" id="Phobius"/>
    </source>
</evidence>
<dbReference type="EMBL" id="CP009438">
    <property type="protein sequence ID" value="AIS00877.1"/>
    <property type="molecule type" value="Genomic_DNA"/>
</dbReference>
<dbReference type="SUPFAM" id="SSF50998">
    <property type="entry name" value="Quinoprotein alcohol dehydrogenase-like"/>
    <property type="match status" value="1"/>
</dbReference>
<proteinExistence type="predicted"/>
<keyword evidence="1" id="KW-0472">Membrane</keyword>
<organism evidence="2 3">
    <name type="scientific">Streptomyces glaucescens</name>
    <dbReference type="NCBI Taxonomy" id="1907"/>
    <lineage>
        <taxon>Bacteria</taxon>
        <taxon>Bacillati</taxon>
        <taxon>Actinomycetota</taxon>
        <taxon>Actinomycetes</taxon>
        <taxon>Kitasatosporales</taxon>
        <taxon>Streptomycetaceae</taxon>
        <taxon>Streptomyces</taxon>
    </lineage>
</organism>
<dbReference type="Gene3D" id="2.40.128.630">
    <property type="match status" value="1"/>
</dbReference>
<gene>
    <name evidence="2" type="ORF">SGLAU_24675</name>
</gene>
<sequence length="504" mass="53740">MSFGPPPSVYTQSSVTADRQRRRRRAALLAAVAAVVALALSAGAWLWWPGTAPDDARPAAAPAQHRLDVRETVERRPASLRGVMAVRFSADDMGPGERYEMPGMWATDKILAKGVNRTLLGLRIGTDAQAGDEAWKLRLGGPICGRTRHVTVENRTAVLFRDGADQESLCNHVAFVDLDDGKLVWQAKFPVSGNGFGTPDDAGGQETPGVTLTRAAVVVTWGGTDAYDMDGGKLRWRTKPAGNCDASGAAGGKGLVVRYSCWRDDAPSSQVSTFQVRGIEPATGATRWTYAPATGVKDVRIVSSEPAVLATSAGDVGITEIISLDERGTYRATVPLQSGAYVAECGDETTYLAADECPSVVVGAGQVFLTSKEQGDLVHNANWIIGFDLATGHSVKKFESGPNALLRPLRMSGDQLLALRESSDHISPTALVSLDPETGAETPYFYFDLPSEGWNLLSMTYADTVVQNGRIFFGAKAAENATDGKAWVWLALGIESAGRKQPQG</sequence>
<keyword evidence="1" id="KW-0812">Transmembrane</keyword>
<dbReference type="Gene3D" id="2.130.10.10">
    <property type="entry name" value="YVTN repeat-like/Quinoprotein amine dehydrogenase"/>
    <property type="match status" value="1"/>
</dbReference>
<dbReference type="eggNOG" id="COG1520">
    <property type="taxonomic scope" value="Bacteria"/>
</dbReference>
<dbReference type="AlphaFoldDB" id="A0A089XG79"/>
<dbReference type="HOGENOM" id="CLU_036397_1_0_11"/>
<dbReference type="Proteomes" id="UP000029482">
    <property type="component" value="Chromosome"/>
</dbReference>
<evidence type="ECO:0000313" key="3">
    <source>
        <dbReference type="Proteomes" id="UP000029482"/>
    </source>
</evidence>
<dbReference type="KEGG" id="sgu:SGLAU_24675"/>
<reference evidence="3" key="1">
    <citation type="journal article" date="2015" name="J. Biotechnol.">
        <title>Complete genome sequence of the actinobacterium Streptomyces glaucescens GLA.O (DSM 40922) consisting of a linear chromosome and one linear plasmid.</title>
        <authorList>
            <person name="Ortseifen V."/>
            <person name="Winkler A."/>
            <person name="Albersmeier A."/>
            <person name="Wendler S."/>
            <person name="Puhler A."/>
            <person name="Kalinowski J."/>
            <person name="Ruckert C."/>
        </authorList>
    </citation>
    <scope>NUCLEOTIDE SEQUENCE [LARGE SCALE GENOMIC DNA]</scope>
    <source>
        <strain evidence="3">DSM 40922 / GLA O</strain>
    </source>
</reference>